<reference evidence="3" key="2">
    <citation type="submission" date="2008-08" db="EMBL/GenBank/DDBJ databases">
        <authorList>
            <consortium name="Diatom Consortium"/>
            <person name="Grigoriev I."/>
            <person name="Grimwood J."/>
            <person name="Kuo A."/>
            <person name="Otillar R.P."/>
            <person name="Salamov A."/>
            <person name="Detter J.C."/>
            <person name="Lindquist E."/>
            <person name="Shapiro H."/>
            <person name="Lucas S."/>
            <person name="Glavina del Rio T."/>
            <person name="Pitluck S."/>
            <person name="Rokhsar D."/>
            <person name="Bowler C."/>
        </authorList>
    </citation>
    <scope>GENOME REANNOTATION</scope>
    <source>
        <strain evidence="3">CCAP 1055/1</strain>
    </source>
</reference>
<feature type="region of interest" description="Disordered" evidence="1">
    <location>
        <begin position="95"/>
        <end position="153"/>
    </location>
</feature>
<sequence length="575" mass="63432">MNLTTNPSGTAYDAMTAARPEPHSQHNPRTGRKGDPRMHRAVAARLNDPNLSLFDALTAGGFTYPTDEDANYMDSEQVTLGQRKNQLSRRLRLARKQTTRHSPHHENDENSSHSSTSHGGKRSRPSDENGHHGVSVRKRNVDPNDPASLQNDQQQIMLEELSVATAEAEEDRPRLMAKFHPQYHPILVPRIGNHHHPMCSSASNTNNPSTSSRHNPSATNTHLGNSDMPFATSNNRSTYEIHYPPERNNDPTAPSGVAIASLNSTALSLGITLEQLAMTLNSTSTLAKIINGDNNTARQKDLALHLYQNKNKVLYEKSMVLAGYPMSDAREGSAKHLEFAFDAWKIEGQRLQALAADRQAEDPPMEAKTGSPQPHSVAGISRLSQSSRTEFKNHSNIDPGRTAHKNSSTNGHQHRHANESECGLDGRHMHRLEGKCGHKAILHKMPDGSAHIDFVVGDKVECYHSVQPARSGNGGNRLSDMWPSKYLCEDLNCPKHCNNQALQHQQHGNDCQTLTASKILDLESIDLDGKEWSTDFTNDDTNSLRALLNLGDSDIGRSRTTSVDDGPTTNELLEI</sequence>
<feature type="compositionally biased region" description="Polar residues" evidence="1">
    <location>
        <begin position="558"/>
        <end position="575"/>
    </location>
</feature>
<feature type="compositionally biased region" description="Low complexity" evidence="1">
    <location>
        <begin position="200"/>
        <end position="217"/>
    </location>
</feature>
<proteinExistence type="predicted"/>
<feature type="region of interest" description="Disordered" evidence="1">
    <location>
        <begin position="391"/>
        <end position="418"/>
    </location>
</feature>
<dbReference type="RefSeq" id="XP_002185488.1">
    <property type="nucleotide sequence ID" value="XM_002185452.1"/>
</dbReference>
<feature type="region of interest" description="Disordered" evidence="1">
    <location>
        <begin position="1"/>
        <end position="36"/>
    </location>
</feature>
<dbReference type="GeneID" id="7199389"/>
<dbReference type="PaxDb" id="2850-Phatr50561"/>
<evidence type="ECO:0000313" key="3">
    <source>
        <dbReference type="Proteomes" id="UP000000759"/>
    </source>
</evidence>
<reference evidence="2 3" key="1">
    <citation type="journal article" date="2008" name="Nature">
        <title>The Phaeodactylum genome reveals the evolutionary history of diatom genomes.</title>
        <authorList>
            <person name="Bowler C."/>
            <person name="Allen A.E."/>
            <person name="Badger J.H."/>
            <person name="Grimwood J."/>
            <person name="Jabbari K."/>
            <person name="Kuo A."/>
            <person name="Maheswari U."/>
            <person name="Martens C."/>
            <person name="Maumus F."/>
            <person name="Otillar R.P."/>
            <person name="Rayko E."/>
            <person name="Salamov A."/>
            <person name="Vandepoele K."/>
            <person name="Beszteri B."/>
            <person name="Gruber A."/>
            <person name="Heijde M."/>
            <person name="Katinka M."/>
            <person name="Mock T."/>
            <person name="Valentin K."/>
            <person name="Verret F."/>
            <person name="Berges J.A."/>
            <person name="Brownlee C."/>
            <person name="Cadoret J.P."/>
            <person name="Chiovitti A."/>
            <person name="Choi C.J."/>
            <person name="Coesel S."/>
            <person name="De Martino A."/>
            <person name="Detter J.C."/>
            <person name="Durkin C."/>
            <person name="Falciatore A."/>
            <person name="Fournet J."/>
            <person name="Haruta M."/>
            <person name="Huysman M.J."/>
            <person name="Jenkins B.D."/>
            <person name="Jiroutova K."/>
            <person name="Jorgensen R.E."/>
            <person name="Joubert Y."/>
            <person name="Kaplan A."/>
            <person name="Kroger N."/>
            <person name="Kroth P.G."/>
            <person name="La Roche J."/>
            <person name="Lindquist E."/>
            <person name="Lommer M."/>
            <person name="Martin-Jezequel V."/>
            <person name="Lopez P.J."/>
            <person name="Lucas S."/>
            <person name="Mangogna M."/>
            <person name="McGinnis K."/>
            <person name="Medlin L.K."/>
            <person name="Montsant A."/>
            <person name="Oudot-Le Secq M.P."/>
            <person name="Napoli C."/>
            <person name="Obornik M."/>
            <person name="Parker M.S."/>
            <person name="Petit J.L."/>
            <person name="Porcel B.M."/>
            <person name="Poulsen N."/>
            <person name="Robison M."/>
            <person name="Rychlewski L."/>
            <person name="Rynearson T.A."/>
            <person name="Schmutz J."/>
            <person name="Shapiro H."/>
            <person name="Siaut M."/>
            <person name="Stanley M."/>
            <person name="Sussman M.R."/>
            <person name="Taylor A.R."/>
            <person name="Vardi A."/>
            <person name="von Dassow P."/>
            <person name="Vyverman W."/>
            <person name="Willis A."/>
            <person name="Wyrwicz L.S."/>
            <person name="Rokhsar D.S."/>
            <person name="Weissenbach J."/>
            <person name="Armbrust E.V."/>
            <person name="Green B.R."/>
            <person name="Van de Peer Y."/>
            <person name="Grigoriev I.V."/>
        </authorList>
    </citation>
    <scope>NUCLEOTIDE SEQUENCE [LARGE SCALE GENOMIC DNA]</scope>
    <source>
        <strain evidence="2 3">CCAP 1055/1</strain>
    </source>
</reference>
<feature type="region of interest" description="Disordered" evidence="1">
    <location>
        <begin position="194"/>
        <end position="253"/>
    </location>
</feature>
<name>B7GEH6_PHATC</name>
<accession>B7GEH6</accession>
<evidence type="ECO:0000313" key="2">
    <source>
        <dbReference type="EMBL" id="EEC42975.1"/>
    </source>
</evidence>
<feature type="region of interest" description="Disordered" evidence="1">
    <location>
        <begin position="556"/>
        <end position="575"/>
    </location>
</feature>
<evidence type="ECO:0000256" key="1">
    <source>
        <dbReference type="SAM" id="MobiDB-lite"/>
    </source>
</evidence>
<keyword evidence="3" id="KW-1185">Reference proteome</keyword>
<dbReference type="OrthoDB" id="47361at2759"/>
<dbReference type="InParanoid" id="B7GEH6"/>
<dbReference type="KEGG" id="pti:PHATRDRAFT_50561"/>
<gene>
    <name evidence="2" type="ORF">PHATRDRAFT_50561</name>
</gene>
<dbReference type="HOGENOM" id="CLU_471341_0_0_1"/>
<dbReference type="Proteomes" id="UP000000759">
    <property type="component" value="Chromosome 31"/>
</dbReference>
<feature type="region of interest" description="Disordered" evidence="1">
    <location>
        <begin position="356"/>
        <end position="379"/>
    </location>
</feature>
<organism evidence="2 3">
    <name type="scientific">Phaeodactylum tricornutum (strain CCAP 1055/1)</name>
    <dbReference type="NCBI Taxonomy" id="556484"/>
    <lineage>
        <taxon>Eukaryota</taxon>
        <taxon>Sar</taxon>
        <taxon>Stramenopiles</taxon>
        <taxon>Ochrophyta</taxon>
        <taxon>Bacillariophyta</taxon>
        <taxon>Bacillariophyceae</taxon>
        <taxon>Bacillariophycidae</taxon>
        <taxon>Naviculales</taxon>
        <taxon>Phaeodactylaceae</taxon>
        <taxon>Phaeodactylum</taxon>
    </lineage>
</organism>
<protein>
    <submittedName>
        <fullName evidence="2">Uncharacterized protein</fullName>
    </submittedName>
</protein>
<dbReference type="EMBL" id="CM000633">
    <property type="protein sequence ID" value="EEC42975.1"/>
    <property type="molecule type" value="Genomic_DNA"/>
</dbReference>
<dbReference type="AlphaFoldDB" id="B7GEH6"/>